<dbReference type="Gene3D" id="2.60.120.260">
    <property type="entry name" value="Galactose-binding domain-like"/>
    <property type="match status" value="1"/>
</dbReference>
<dbReference type="SUPFAM" id="SSF49785">
    <property type="entry name" value="Galactose-binding domain-like"/>
    <property type="match status" value="1"/>
</dbReference>
<proteinExistence type="predicted"/>
<evidence type="ECO:0008006" key="3">
    <source>
        <dbReference type="Google" id="ProtNLM"/>
    </source>
</evidence>
<dbReference type="AlphaFoldDB" id="A0A927U6H8"/>
<gene>
    <name evidence="1" type="ORF">E7272_03810</name>
</gene>
<dbReference type="Pfam" id="PF17132">
    <property type="entry name" value="Glyco_hydro_106"/>
    <property type="match status" value="1"/>
</dbReference>
<comment type="caution">
    <text evidence="1">The sequence shown here is derived from an EMBL/GenBank/DDBJ whole genome shotgun (WGS) entry which is preliminary data.</text>
</comment>
<name>A0A927U6H8_9FIRM</name>
<protein>
    <recommendedName>
        <fullName evidence="3">Glycoside hydrolase family 2</fullName>
    </recommendedName>
</protein>
<evidence type="ECO:0000313" key="1">
    <source>
        <dbReference type="EMBL" id="MBE5918950.1"/>
    </source>
</evidence>
<organism evidence="1 2">
    <name type="scientific">Pseudobutyrivibrio ruminis</name>
    <dbReference type="NCBI Taxonomy" id="46206"/>
    <lineage>
        <taxon>Bacteria</taxon>
        <taxon>Bacillati</taxon>
        <taxon>Bacillota</taxon>
        <taxon>Clostridia</taxon>
        <taxon>Lachnospirales</taxon>
        <taxon>Lachnospiraceae</taxon>
        <taxon>Pseudobutyrivibrio</taxon>
    </lineage>
</organism>
<reference evidence="1" key="1">
    <citation type="submission" date="2019-04" db="EMBL/GenBank/DDBJ databases">
        <title>Evolution of Biomass-Degrading Anaerobic Consortia Revealed by Metagenomics.</title>
        <authorList>
            <person name="Peng X."/>
        </authorList>
    </citation>
    <scope>NUCLEOTIDE SEQUENCE</scope>
    <source>
        <strain evidence="1">SIG311</strain>
    </source>
</reference>
<dbReference type="PANTHER" id="PTHR36848:SF2">
    <property type="entry name" value="SECRETED PROTEIN"/>
    <property type="match status" value="1"/>
</dbReference>
<dbReference type="PANTHER" id="PTHR36848">
    <property type="entry name" value="DNA-BINDING PROTEIN (PUTATIVE SECRETED PROTEIN)-RELATED"/>
    <property type="match status" value="1"/>
</dbReference>
<evidence type="ECO:0000313" key="2">
    <source>
        <dbReference type="Proteomes" id="UP000766246"/>
    </source>
</evidence>
<dbReference type="Proteomes" id="UP000766246">
    <property type="component" value="Unassembled WGS sequence"/>
</dbReference>
<dbReference type="InterPro" id="IPR053161">
    <property type="entry name" value="Ulvan_degrading_GH"/>
</dbReference>
<dbReference type="InterPro" id="IPR008979">
    <property type="entry name" value="Galactose-bd-like_sf"/>
</dbReference>
<dbReference type="EMBL" id="SVER01000007">
    <property type="protein sequence ID" value="MBE5918950.1"/>
    <property type="molecule type" value="Genomic_DNA"/>
</dbReference>
<accession>A0A927U6H8</accession>
<sequence length="896" mass="101688">MSKIIENIINDKHDNYILPFFWQHGEDEATLREYMKAINEANIGAVCVESRPHPDFCGEKWWQDMDVILEEAKNRNMKVWILDDSHFPTGFANGAMAKEPISKARRSICCEKIELKAGETLELNQAELIHPLQRELTEMEKTIGQMTGRMPEVKPQEKFEDDALVGISVTNSAGVTKDLQALIDAQGNLKYTAEEDCFIYKMNTTRNRGSHPDYINMVDEASVRVLIDTVYEKHLEHYKDYFGNVIEGFFSDEPELGNGHLYELHHEMGIGFDMDYPWSAELEHDLRAELGEDFATKLPLIWETTGDEAKRAAARLVYMDKLTRLIEKNFSYQVGNWCRDHGVKYIGHIIEDNGQHCRTGSTLGHYFRALKGQDWAGIDDIGGQVYPMGENDNFDRGVFQVRNGNFYHFLLGKLASSLAALDSKKQGNAMCEIFGAYGWDEGLRLEKYLADHFMVRGVNHYVPHAFSAKPFPDPDCPPHFYAHGHNPEYKAFGELMKYMNRTCELISGGRHIAPVAVMYHGEAEWAGKCLADELVTRNLAEHQIEFDIVPQDVFVEREDYKTSISNGTLTVGSQVYKAVVIPYAQFISDSFANGIKELIAAGVRVYFVDGKPEAVIDSQITTDDLAAETIKVDAVATTLSDIVDVTITPENSYIRYYHYLKDDTNLYMVVNEGDKEYTGKITISGDYSEIKGKEVFAFEAWNNSIYKTDIVDGIGNINLKPSESRIFVIPKDEADARLLDSKAVAEIQIPADKKLIQPNGNWTRSIVKSINYPNFSEQVEVSLPDDYAKVDADFSGWFRYENSFTATEKGKYVVEITDAFEVVDLYINSTKLQTKIFAPFVFDISKYVKDGENNIRIEVATTLEREMLKVPDRFGRPKPEPKYGSGITGEVKIYNF</sequence>